<protein>
    <recommendedName>
        <fullName evidence="2">Glycosyltransferase 2-like domain-containing protein</fullName>
    </recommendedName>
</protein>
<name>A0A810N5M7_9ACTN</name>
<dbReference type="SUPFAM" id="SSF53448">
    <property type="entry name" value="Nucleotide-diphospho-sugar transferases"/>
    <property type="match status" value="1"/>
</dbReference>
<evidence type="ECO:0000313" key="3">
    <source>
        <dbReference type="EMBL" id="BCJ67489.1"/>
    </source>
</evidence>
<dbReference type="PANTHER" id="PTHR22916:SF3">
    <property type="entry name" value="UDP-GLCNAC:BETAGAL BETA-1,3-N-ACETYLGLUCOSAMINYLTRANSFERASE-LIKE PROTEIN 1"/>
    <property type="match status" value="1"/>
</dbReference>
<dbReference type="Gene3D" id="3.90.550.10">
    <property type="entry name" value="Spore Coat Polysaccharide Biosynthesis Protein SpsA, Chain A"/>
    <property type="match status" value="1"/>
</dbReference>
<dbReference type="InterPro" id="IPR029044">
    <property type="entry name" value="Nucleotide-diphossugar_trans"/>
</dbReference>
<keyword evidence="4" id="KW-1185">Reference proteome</keyword>
<accession>A0A810N5M7</accession>
<evidence type="ECO:0000313" key="4">
    <source>
        <dbReference type="Proteomes" id="UP000680866"/>
    </source>
</evidence>
<dbReference type="AlphaFoldDB" id="A0A810N5M7"/>
<evidence type="ECO:0000256" key="1">
    <source>
        <dbReference type="SAM" id="MobiDB-lite"/>
    </source>
</evidence>
<dbReference type="PANTHER" id="PTHR22916">
    <property type="entry name" value="GLYCOSYLTRANSFERASE"/>
    <property type="match status" value="1"/>
</dbReference>
<dbReference type="InterPro" id="IPR001173">
    <property type="entry name" value="Glyco_trans_2-like"/>
</dbReference>
<feature type="domain" description="Glycosyltransferase 2-like" evidence="2">
    <location>
        <begin position="5"/>
        <end position="174"/>
    </location>
</feature>
<sequence>MPLLSLIVPVYRVEDYLAQCLDSIFNQSFAERSPDELEVIAVDDASDDGSAKILAWYAERHDNLKVVTLERNGGLGAARNTGIDHATGRYVWCVDSDDWLPDGTLDAVAERIAATDPDLLVTGYARVYPDQPAEHHPVTDAGGNLPETFTFAQRPRLLDVLWIACNKVIRRDFLARHGLRFGPGWYEDVAFVLPVMLAAERISVLDRYCYAYRQRPAGAITFTVSDRHFEVFDQWTRVFDFLDADPARYETLRPLLFQRMIWHCFQVLGHHSRVPRSMRRAYFARLTEQYARHLPAGGAPVPPGNDGVKQRMAAAGAYRLFELSMAAWQLRGRMSGHTGQPGTRRQAVAAGGTG</sequence>
<dbReference type="KEGG" id="pry:Prubr_45100"/>
<dbReference type="CDD" id="cd00761">
    <property type="entry name" value="Glyco_tranf_GTA_type"/>
    <property type="match status" value="1"/>
</dbReference>
<feature type="region of interest" description="Disordered" evidence="1">
    <location>
        <begin position="333"/>
        <end position="354"/>
    </location>
</feature>
<dbReference type="EMBL" id="AP023359">
    <property type="protein sequence ID" value="BCJ67489.1"/>
    <property type="molecule type" value="Genomic_DNA"/>
</dbReference>
<evidence type="ECO:0000259" key="2">
    <source>
        <dbReference type="Pfam" id="PF00535"/>
    </source>
</evidence>
<organism evidence="3 4">
    <name type="scientific">Polymorphospora rubra</name>
    <dbReference type="NCBI Taxonomy" id="338584"/>
    <lineage>
        <taxon>Bacteria</taxon>
        <taxon>Bacillati</taxon>
        <taxon>Actinomycetota</taxon>
        <taxon>Actinomycetes</taxon>
        <taxon>Micromonosporales</taxon>
        <taxon>Micromonosporaceae</taxon>
        <taxon>Polymorphospora</taxon>
    </lineage>
</organism>
<proteinExistence type="predicted"/>
<gene>
    <name evidence="3" type="ORF">Prubr_45100</name>
</gene>
<dbReference type="GO" id="GO:0016758">
    <property type="term" value="F:hexosyltransferase activity"/>
    <property type="evidence" value="ECO:0007669"/>
    <property type="project" value="UniProtKB-ARBA"/>
</dbReference>
<reference evidence="3" key="1">
    <citation type="submission" date="2020-08" db="EMBL/GenBank/DDBJ databases">
        <title>Whole genome shotgun sequence of Polymorphospora rubra NBRC 101157.</title>
        <authorList>
            <person name="Komaki H."/>
            <person name="Tamura T."/>
        </authorList>
    </citation>
    <scope>NUCLEOTIDE SEQUENCE</scope>
    <source>
        <strain evidence="3">NBRC 101157</strain>
    </source>
</reference>
<dbReference type="Pfam" id="PF00535">
    <property type="entry name" value="Glycos_transf_2"/>
    <property type="match status" value="1"/>
</dbReference>
<dbReference type="Proteomes" id="UP000680866">
    <property type="component" value="Chromosome"/>
</dbReference>
<dbReference type="RefSeq" id="WP_212816818.1">
    <property type="nucleotide sequence ID" value="NZ_AP023359.1"/>
</dbReference>